<dbReference type="SUPFAM" id="SSF141000">
    <property type="entry name" value="Glu-tRNAGln amidotransferase C subunit"/>
    <property type="match status" value="1"/>
</dbReference>
<dbReference type="NCBIfam" id="TIGR00135">
    <property type="entry name" value="gatC"/>
    <property type="match status" value="1"/>
</dbReference>
<comment type="catalytic activity">
    <reaction evidence="1">
        <text>L-aspartyl-tRNA(Asn) + L-glutamine + ATP + H2O = L-asparaginyl-tRNA(Asn) + L-glutamate + ADP + phosphate + 2 H(+)</text>
        <dbReference type="Rhea" id="RHEA:14513"/>
        <dbReference type="Rhea" id="RHEA-COMP:9674"/>
        <dbReference type="Rhea" id="RHEA-COMP:9677"/>
        <dbReference type="ChEBI" id="CHEBI:15377"/>
        <dbReference type="ChEBI" id="CHEBI:15378"/>
        <dbReference type="ChEBI" id="CHEBI:29985"/>
        <dbReference type="ChEBI" id="CHEBI:30616"/>
        <dbReference type="ChEBI" id="CHEBI:43474"/>
        <dbReference type="ChEBI" id="CHEBI:58359"/>
        <dbReference type="ChEBI" id="CHEBI:78515"/>
        <dbReference type="ChEBI" id="CHEBI:78516"/>
        <dbReference type="ChEBI" id="CHEBI:456216"/>
    </reaction>
</comment>
<dbReference type="AlphaFoldDB" id="A0A939GYT4"/>
<accession>A0A939GYT4</accession>
<evidence type="ECO:0000313" key="3">
    <source>
        <dbReference type="Proteomes" id="UP000664731"/>
    </source>
</evidence>
<dbReference type="GO" id="GO:0006412">
    <property type="term" value="P:translation"/>
    <property type="evidence" value="ECO:0007669"/>
    <property type="project" value="UniProtKB-UniRule"/>
</dbReference>
<dbReference type="GO" id="GO:0050567">
    <property type="term" value="F:glutaminyl-tRNA synthase (glutamine-hydrolyzing) activity"/>
    <property type="evidence" value="ECO:0007669"/>
    <property type="project" value="UniProtKB-UniRule"/>
</dbReference>
<comment type="catalytic activity">
    <reaction evidence="1">
        <text>L-glutamyl-tRNA(Gln) + L-glutamine + ATP + H2O = L-glutaminyl-tRNA(Gln) + L-glutamate + ADP + phosphate + H(+)</text>
        <dbReference type="Rhea" id="RHEA:17521"/>
        <dbReference type="Rhea" id="RHEA-COMP:9681"/>
        <dbReference type="Rhea" id="RHEA-COMP:9684"/>
        <dbReference type="ChEBI" id="CHEBI:15377"/>
        <dbReference type="ChEBI" id="CHEBI:15378"/>
        <dbReference type="ChEBI" id="CHEBI:29985"/>
        <dbReference type="ChEBI" id="CHEBI:30616"/>
        <dbReference type="ChEBI" id="CHEBI:43474"/>
        <dbReference type="ChEBI" id="CHEBI:58359"/>
        <dbReference type="ChEBI" id="CHEBI:78520"/>
        <dbReference type="ChEBI" id="CHEBI:78521"/>
        <dbReference type="ChEBI" id="CHEBI:456216"/>
    </reaction>
</comment>
<protein>
    <recommendedName>
        <fullName evidence="1">Aspartyl/glutamyl-tRNA(Asn/Gln) amidotransferase subunit C</fullName>
        <shortName evidence="1">Asp/Glu-ADT subunit C</shortName>
        <ecNumber evidence="1">6.3.5.-</ecNumber>
    </recommendedName>
</protein>
<dbReference type="HAMAP" id="MF_00122">
    <property type="entry name" value="GatC"/>
    <property type="match status" value="1"/>
</dbReference>
<dbReference type="EMBL" id="JAFNME010000002">
    <property type="protein sequence ID" value="MBO1248501.1"/>
    <property type="molecule type" value="Genomic_DNA"/>
</dbReference>
<comment type="similarity">
    <text evidence="1">Belongs to the GatC family.</text>
</comment>
<dbReference type="InterPro" id="IPR036113">
    <property type="entry name" value="Asp/Glu-ADT_sf_sub_c"/>
</dbReference>
<dbReference type="RefSeq" id="WP_207574049.1">
    <property type="nucleotide sequence ID" value="NZ_JAFNME010000002.1"/>
</dbReference>
<dbReference type="Proteomes" id="UP000664731">
    <property type="component" value="Unassembled WGS sequence"/>
</dbReference>
<dbReference type="GO" id="GO:0070681">
    <property type="term" value="P:glutaminyl-tRNAGln biosynthesis via transamidation"/>
    <property type="evidence" value="ECO:0007669"/>
    <property type="project" value="TreeGrafter"/>
</dbReference>
<dbReference type="GO" id="GO:0005524">
    <property type="term" value="F:ATP binding"/>
    <property type="evidence" value="ECO:0007669"/>
    <property type="project" value="UniProtKB-KW"/>
</dbReference>
<evidence type="ECO:0000313" key="2">
    <source>
        <dbReference type="EMBL" id="MBO1248501.1"/>
    </source>
</evidence>
<reference evidence="2" key="1">
    <citation type="submission" date="2021-03" db="EMBL/GenBank/DDBJ databases">
        <title>Comamonas denitrificans.</title>
        <authorList>
            <person name="Finster K."/>
        </authorList>
    </citation>
    <scope>NUCLEOTIDE SEQUENCE</scope>
    <source>
        <strain evidence="2">MM2021_4</strain>
    </source>
</reference>
<dbReference type="EC" id="6.3.5.-" evidence="1"/>
<comment type="subunit">
    <text evidence="1">Heterotrimer of A, B and C subunits.</text>
</comment>
<dbReference type="PANTHER" id="PTHR15004">
    <property type="entry name" value="GLUTAMYL-TRNA(GLN) AMIDOTRANSFERASE SUBUNIT C, MITOCHONDRIAL"/>
    <property type="match status" value="1"/>
</dbReference>
<comment type="function">
    <text evidence="1">Allows the formation of correctly charged Asn-tRNA(Asn) or Gln-tRNA(Gln) through the transamidation of misacylated Asp-tRNA(Asn) or Glu-tRNA(Gln) in organisms which lack either or both of asparaginyl-tRNA or glutaminyl-tRNA synthetases. The reaction takes place in the presence of glutamine and ATP through an activated phospho-Asp-tRNA(Asn) or phospho-Glu-tRNA(Gln).</text>
</comment>
<dbReference type="Pfam" id="PF02686">
    <property type="entry name" value="GatC"/>
    <property type="match status" value="1"/>
</dbReference>
<comment type="caution">
    <text evidence="2">The sequence shown here is derived from an EMBL/GenBank/DDBJ whole genome shotgun (WGS) entry which is preliminary data.</text>
</comment>
<dbReference type="Gene3D" id="1.10.20.60">
    <property type="entry name" value="Glu-tRNAGln amidotransferase C subunit, N-terminal domain"/>
    <property type="match status" value="1"/>
</dbReference>
<keyword evidence="3" id="KW-1185">Reference proteome</keyword>
<sequence length="99" mass="11121">MALTPHDIDRIAHLARLELSPQKSEQMRTQLNDFFGMVAQMQTVDTAGIEPLTHPVAVLQDVQLRLQDDVVTETNQRDAYLRNAPAAEQGLFLVPKVIE</sequence>
<keyword evidence="1" id="KW-0547">Nucleotide-binding</keyword>
<proteinExistence type="inferred from homology"/>
<dbReference type="InterPro" id="IPR003837">
    <property type="entry name" value="GatC"/>
</dbReference>
<keyword evidence="1" id="KW-0648">Protein biosynthesis</keyword>
<dbReference type="PANTHER" id="PTHR15004:SF0">
    <property type="entry name" value="GLUTAMYL-TRNA(GLN) AMIDOTRANSFERASE SUBUNIT C, MITOCHONDRIAL"/>
    <property type="match status" value="1"/>
</dbReference>
<organism evidence="2 3">
    <name type="scientific">Comamonas denitrificans</name>
    <dbReference type="NCBI Taxonomy" id="117506"/>
    <lineage>
        <taxon>Bacteria</taxon>
        <taxon>Pseudomonadati</taxon>
        <taxon>Pseudomonadota</taxon>
        <taxon>Betaproteobacteria</taxon>
        <taxon>Burkholderiales</taxon>
        <taxon>Comamonadaceae</taxon>
        <taxon>Comamonas</taxon>
    </lineage>
</organism>
<gene>
    <name evidence="1 2" type="primary">gatC</name>
    <name evidence="2" type="ORF">J1777_01430</name>
</gene>
<keyword evidence="1" id="KW-0436">Ligase</keyword>
<evidence type="ECO:0000256" key="1">
    <source>
        <dbReference type="HAMAP-Rule" id="MF_00122"/>
    </source>
</evidence>
<keyword evidence="1" id="KW-0067">ATP-binding</keyword>
<dbReference type="GO" id="GO:0006450">
    <property type="term" value="P:regulation of translational fidelity"/>
    <property type="evidence" value="ECO:0007669"/>
    <property type="project" value="InterPro"/>
</dbReference>
<name>A0A939GYT4_9BURK</name>